<dbReference type="Proteomes" id="UP000256970">
    <property type="component" value="Unassembled WGS sequence"/>
</dbReference>
<feature type="region of interest" description="Disordered" evidence="1">
    <location>
        <begin position="526"/>
        <end position="554"/>
    </location>
</feature>
<feature type="region of interest" description="Disordered" evidence="1">
    <location>
        <begin position="1412"/>
        <end position="1445"/>
    </location>
</feature>
<feature type="region of interest" description="Disordered" evidence="1">
    <location>
        <begin position="666"/>
        <end position="694"/>
    </location>
</feature>
<gene>
    <name evidence="2" type="ORF">BQ4739_LOCUS8200</name>
</gene>
<proteinExistence type="predicted"/>
<dbReference type="InterPro" id="IPR039715">
    <property type="entry name" value="ZCCHC10"/>
</dbReference>
<keyword evidence="3" id="KW-1185">Reference proteome</keyword>
<evidence type="ECO:0000313" key="2">
    <source>
        <dbReference type="EMBL" id="SZX67851.1"/>
    </source>
</evidence>
<evidence type="ECO:0008006" key="4">
    <source>
        <dbReference type="Google" id="ProtNLM"/>
    </source>
</evidence>
<feature type="region of interest" description="Disordered" evidence="1">
    <location>
        <begin position="1202"/>
        <end position="1254"/>
    </location>
</feature>
<dbReference type="EMBL" id="FNXT01000814">
    <property type="protein sequence ID" value="SZX67851.1"/>
    <property type="molecule type" value="Genomic_DNA"/>
</dbReference>
<feature type="compositionally biased region" description="Low complexity" evidence="1">
    <location>
        <begin position="1206"/>
        <end position="1223"/>
    </location>
</feature>
<feature type="region of interest" description="Disordered" evidence="1">
    <location>
        <begin position="1168"/>
        <end position="1188"/>
    </location>
</feature>
<dbReference type="PANTHER" id="PTHR13491:SF0">
    <property type="entry name" value="ZINC FINGER CCHC DOMAIN-CONTAINING PROTEIN 10"/>
    <property type="match status" value="1"/>
</dbReference>
<feature type="compositionally biased region" description="Low complexity" evidence="1">
    <location>
        <begin position="1173"/>
        <end position="1185"/>
    </location>
</feature>
<protein>
    <recommendedName>
        <fullName evidence="4">BTB domain-containing protein</fullName>
    </recommendedName>
</protein>
<evidence type="ECO:0000313" key="3">
    <source>
        <dbReference type="Proteomes" id="UP000256970"/>
    </source>
</evidence>
<organism evidence="2 3">
    <name type="scientific">Tetradesmus obliquus</name>
    <name type="common">Green alga</name>
    <name type="synonym">Acutodesmus obliquus</name>
    <dbReference type="NCBI Taxonomy" id="3088"/>
    <lineage>
        <taxon>Eukaryota</taxon>
        <taxon>Viridiplantae</taxon>
        <taxon>Chlorophyta</taxon>
        <taxon>core chlorophytes</taxon>
        <taxon>Chlorophyceae</taxon>
        <taxon>CS clade</taxon>
        <taxon>Sphaeropleales</taxon>
        <taxon>Scenedesmaceae</taxon>
        <taxon>Tetradesmus</taxon>
    </lineage>
</organism>
<feature type="region of interest" description="Disordered" evidence="1">
    <location>
        <begin position="1268"/>
        <end position="1289"/>
    </location>
</feature>
<reference evidence="2 3" key="1">
    <citation type="submission" date="2016-10" db="EMBL/GenBank/DDBJ databases">
        <authorList>
            <person name="Cai Z."/>
        </authorList>
    </citation>
    <scope>NUCLEOTIDE SEQUENCE [LARGE SCALE GENOMIC DNA]</scope>
</reference>
<dbReference type="Gene3D" id="3.30.710.10">
    <property type="entry name" value="Potassium Channel Kv1.1, Chain A"/>
    <property type="match status" value="2"/>
</dbReference>
<sequence>MQHPVLRKRQQKPPSSEAVAAADLKALVTEYSSRWEVQAACKGTTDAAAQLQAAKGLAALLSHVQQHHKATCRRAEVRQHFSQQLPPCLLIALLSSRSADAVSLSLDALLGVARLLPGLLPVQAAARLLELLCSNMHGAVAARLLTEQLTHWLFSQLWGPYWLAAGTTGQLYQHIAQQLLPALSGSNGRAAGAAAAAAALDACASQVTLLARLASLSEQQVVPQLAGDVADASRWLHLLVQACCPQPAAAGSPCYSLLLDSCCQLLHSLSAGAAVTAALQQQQGLRLQLVALLHRVLHRPCCTKEADDSSVSRWIHAAHAASLPVLWMEDAASLPAAAAAAAAAALERDQLLCGMALAAAATFASGSSTSSSSSRVSSSSSMSSSSSSSSSSSHGKQLQQLDAAAVALLAAAVLPPMVQFGSIKRVSVSRFMPALLGSDCCHVLLHALAVATEANAAAAITGAVVGSSVLSALPASSPASAAGAGCAVVVAGPQQPSLTWLLLRMMCAQCTQASLGGCMRSRACSQHSSGSDSDGGAEQPAPPAAAAAEVRRKPSNMVQPQQVLRVVQAYAEHIPSVAPLVPRLLGSLHVLLCQAALVTQQQQVVQPAAAAALARPHAAGSTGSSSSSGSLVFQLLHRAPSLPSLRGLAEKLAPLWKSMSSQLTAGQQQQHAPQVPAAPRAHSRSSSNGSNGNSSSCQGLGWQLPMCAYVVLSVALAVQGTGLGLGLRSSCDQLCDGLLGSEECLGELSIVLAAARMAAAVLQVLLPALLGSSSSSAFPSEQQQQGEPVAAAGGSSSSSSCVKEAPIALQGVVECSLAALQALVLLSRHVQASLQLNMHNCSRLLVCSLAACKTAEEAAAAKAAQAAAGGLGAALDGRLCGLLECAVAAWSAPDSFSGAACGAGMASAGEQSCSSSSSSPAMSVQAALQHQLQQELRCWAAAALAACYGQLGAGSSQGALLAAARQPRAVAADAQLQLADGGPALPVHAAVLAAGCKVLGQQLQQQQQLGETYSLTAGDNLHGELHSMQRRSQQFSVKLGAAVERSALQAALDYVYSGAAAIFEAGLKAQLTAACSSRTQQQRQQQQGCMLQQLQESGQQQLAGLGRLAKKLQLQLLAALCRQVTPSPGQQLQLLHPQLSCLLPQQLLLLQLPARDVLPQQRVEADGADYLNNRESNSSRSSSSELADAFEARTALSNVDTHMTDPAAGAGVPPAGTGVPPAGFNIGNSTGSSSSSSSSSIGKDVRDQQPSCASPHCCKPEELVMIASSSGPGSSSSSIVDNSSVPSLHSSSSTYLGMLTRYMEGGIVPAAVYICSDPQQQQQQQQQQLARLAAGAAAMPVVHAAADLGYADVVLAAPAIVQHHTELLPLQQQQQQHAQKALALLPAHQVLLSGCGYFEALFSQRWHRPGCQETYQDSSSSRHEASAGQASSAECSSSSSSSSSKAPVRRLPVVLVPEADVHVAAALQHWLYTGDLHIALPQHMPAASALQPPQQQQVQLNGCSPACHTCRTLLRLWRCADLLLLPALQQQCLAAVEAAVGQLLPAGCCLALLQDCCQLGVAPAADGAIAGLLARFDKESAVACLEWLGLLPALQDVLLKGWLDKRRQQASSNSAAAAAAAALDGKGSSCLVDAARALPGGAARVTHTVAASPGLLCDANGLLLQKQRVAQAPLQQQQQVALILQRGRSQQHQEQQVLVVPKSCVADVSDAMAALMLQLRSTGLLA</sequence>
<dbReference type="PANTHER" id="PTHR13491">
    <property type="entry name" value="ZCCHC10 PROTEIN"/>
    <property type="match status" value="1"/>
</dbReference>
<feature type="compositionally biased region" description="Low complexity" evidence="1">
    <location>
        <begin position="1426"/>
        <end position="1445"/>
    </location>
</feature>
<dbReference type="InterPro" id="IPR011333">
    <property type="entry name" value="SKP1/BTB/POZ_sf"/>
</dbReference>
<feature type="region of interest" description="Disordered" evidence="1">
    <location>
        <begin position="366"/>
        <end position="394"/>
    </location>
</feature>
<accession>A0A383VRR0</accession>
<name>A0A383VRR0_TETOB</name>
<evidence type="ECO:0000256" key="1">
    <source>
        <dbReference type="SAM" id="MobiDB-lite"/>
    </source>
</evidence>